<sequence>MPSPKIEYDSAYLHTVTECENNYLKLLEQSPNYANFADSKSKVVLRYQKFEAERLEKVTSEVSEQYESHVYDAIEHFFITISGASTNALFTNNSVIIANVLYTISIYVASFYKLVKTRRGCYTETINVLSKFLSYCTNTVTATKSSIEILGMTIDTSNLDRLLKSIETELDSEVKKYVLTFQDTLKEAVSLFEKVNYNIRQNDEQNETNNVYQIELFSNSLVETLSSKTKDLDKATER</sequence>
<gene>
    <name evidence="1" type="ORF">EIN_171690</name>
</gene>
<dbReference type="EMBL" id="KB207112">
    <property type="protein sequence ID" value="ELP84584.1"/>
    <property type="molecule type" value="Genomic_DNA"/>
</dbReference>
<evidence type="ECO:0000313" key="1">
    <source>
        <dbReference type="EMBL" id="ELP84584.1"/>
    </source>
</evidence>
<proteinExistence type="predicted"/>
<keyword evidence="2" id="KW-1185">Reference proteome</keyword>
<feature type="non-terminal residue" evidence="1">
    <location>
        <position position="238"/>
    </location>
</feature>
<evidence type="ECO:0000313" key="2">
    <source>
        <dbReference type="Proteomes" id="UP000014680"/>
    </source>
</evidence>
<dbReference type="GeneID" id="14883538"/>
<dbReference type="RefSeq" id="XP_004183930.1">
    <property type="nucleotide sequence ID" value="XM_004183882.1"/>
</dbReference>
<name>A0A0A1TVR1_ENTIV</name>
<protein>
    <submittedName>
        <fullName evidence="1">Uncharacterized protein</fullName>
    </submittedName>
</protein>
<feature type="non-terminal residue" evidence="1">
    <location>
        <position position="1"/>
    </location>
</feature>
<dbReference type="AlphaFoldDB" id="A0A0A1TVR1"/>
<dbReference type="KEGG" id="eiv:EIN_171690"/>
<reference evidence="1 2" key="1">
    <citation type="submission" date="2012-10" db="EMBL/GenBank/DDBJ databases">
        <authorList>
            <person name="Zafar N."/>
            <person name="Inman J."/>
            <person name="Hall N."/>
            <person name="Lorenzi H."/>
            <person name="Caler E."/>
        </authorList>
    </citation>
    <scope>NUCLEOTIDE SEQUENCE [LARGE SCALE GENOMIC DNA]</scope>
    <source>
        <strain evidence="1 2">IP1</strain>
    </source>
</reference>
<dbReference type="VEuPathDB" id="AmoebaDB:EIN_171690"/>
<organism evidence="1 2">
    <name type="scientific">Entamoeba invadens IP1</name>
    <dbReference type="NCBI Taxonomy" id="370355"/>
    <lineage>
        <taxon>Eukaryota</taxon>
        <taxon>Amoebozoa</taxon>
        <taxon>Evosea</taxon>
        <taxon>Archamoebae</taxon>
        <taxon>Mastigamoebida</taxon>
        <taxon>Entamoebidae</taxon>
        <taxon>Entamoeba</taxon>
    </lineage>
</organism>
<accession>A0A0A1TVR1</accession>
<dbReference type="Proteomes" id="UP000014680">
    <property type="component" value="Unassembled WGS sequence"/>
</dbReference>